<dbReference type="Proteomes" id="UP001062846">
    <property type="component" value="Chromosome 2"/>
</dbReference>
<keyword evidence="2" id="KW-1185">Reference proteome</keyword>
<sequence length="85" mass="8983">MAGSNPSSSPSQIWSFWVWMERLALVPAVAIVGRSCSCLTTWCCFRGSLGLLVSVFLTVGGRGCLVVKFGGGGCAICGRRRQLLG</sequence>
<accession>A0ACC0PRQ2</accession>
<proteinExistence type="predicted"/>
<reference evidence="1" key="1">
    <citation type="submission" date="2022-02" db="EMBL/GenBank/DDBJ databases">
        <title>Plant Genome Project.</title>
        <authorList>
            <person name="Zhang R.-G."/>
        </authorList>
    </citation>
    <scope>NUCLEOTIDE SEQUENCE</scope>
    <source>
        <strain evidence="1">AT1</strain>
    </source>
</reference>
<evidence type="ECO:0000313" key="1">
    <source>
        <dbReference type="EMBL" id="KAI8568155.1"/>
    </source>
</evidence>
<gene>
    <name evidence="1" type="ORF">RHMOL_Rhmol02G0175600</name>
</gene>
<name>A0ACC0PRQ2_RHOML</name>
<evidence type="ECO:0000313" key="2">
    <source>
        <dbReference type="Proteomes" id="UP001062846"/>
    </source>
</evidence>
<dbReference type="EMBL" id="CM046389">
    <property type="protein sequence ID" value="KAI8568155.1"/>
    <property type="molecule type" value="Genomic_DNA"/>
</dbReference>
<protein>
    <submittedName>
        <fullName evidence="1">Uncharacterized protein</fullName>
    </submittedName>
</protein>
<organism evidence="1 2">
    <name type="scientific">Rhododendron molle</name>
    <name type="common">Chinese azalea</name>
    <name type="synonym">Azalea mollis</name>
    <dbReference type="NCBI Taxonomy" id="49168"/>
    <lineage>
        <taxon>Eukaryota</taxon>
        <taxon>Viridiplantae</taxon>
        <taxon>Streptophyta</taxon>
        <taxon>Embryophyta</taxon>
        <taxon>Tracheophyta</taxon>
        <taxon>Spermatophyta</taxon>
        <taxon>Magnoliopsida</taxon>
        <taxon>eudicotyledons</taxon>
        <taxon>Gunneridae</taxon>
        <taxon>Pentapetalae</taxon>
        <taxon>asterids</taxon>
        <taxon>Ericales</taxon>
        <taxon>Ericaceae</taxon>
        <taxon>Ericoideae</taxon>
        <taxon>Rhodoreae</taxon>
        <taxon>Rhododendron</taxon>
    </lineage>
</organism>
<comment type="caution">
    <text evidence="1">The sequence shown here is derived from an EMBL/GenBank/DDBJ whole genome shotgun (WGS) entry which is preliminary data.</text>
</comment>